<evidence type="ECO:0000313" key="1">
    <source>
        <dbReference type="EMBL" id="KAJ1365978.1"/>
    </source>
</evidence>
<dbReference type="AlphaFoldDB" id="A0AAD5WD40"/>
<organism evidence="1 2">
    <name type="scientific">Parelaphostrongylus tenuis</name>
    <name type="common">Meningeal worm</name>
    <dbReference type="NCBI Taxonomy" id="148309"/>
    <lineage>
        <taxon>Eukaryota</taxon>
        <taxon>Metazoa</taxon>
        <taxon>Ecdysozoa</taxon>
        <taxon>Nematoda</taxon>
        <taxon>Chromadorea</taxon>
        <taxon>Rhabditida</taxon>
        <taxon>Rhabditina</taxon>
        <taxon>Rhabditomorpha</taxon>
        <taxon>Strongyloidea</taxon>
        <taxon>Metastrongylidae</taxon>
        <taxon>Parelaphostrongylus</taxon>
    </lineage>
</organism>
<comment type="caution">
    <text evidence="1">The sequence shown here is derived from an EMBL/GenBank/DDBJ whole genome shotgun (WGS) entry which is preliminary data.</text>
</comment>
<sequence>MATKDPSILRAAVFSELVDIRMKRPKSGKQLVNGGGATKKKTFDVEDLWKLQLERITECERLEMLLLIRWDVTSWLILWCRQRPSASSICWR</sequence>
<reference evidence="1" key="1">
    <citation type="submission" date="2021-06" db="EMBL/GenBank/DDBJ databases">
        <title>Parelaphostrongylus tenuis whole genome reference sequence.</title>
        <authorList>
            <person name="Garwood T.J."/>
            <person name="Larsen P.A."/>
            <person name="Fountain-Jones N.M."/>
            <person name="Garbe J.R."/>
            <person name="Macchietto M.G."/>
            <person name="Kania S.A."/>
            <person name="Gerhold R.W."/>
            <person name="Richards J.E."/>
            <person name="Wolf T.M."/>
        </authorList>
    </citation>
    <scope>NUCLEOTIDE SEQUENCE</scope>
    <source>
        <strain evidence="1">MNPRO001-30</strain>
        <tissue evidence="1">Meninges</tissue>
    </source>
</reference>
<dbReference type="EMBL" id="JAHQIW010005422">
    <property type="protein sequence ID" value="KAJ1365978.1"/>
    <property type="molecule type" value="Genomic_DNA"/>
</dbReference>
<name>A0AAD5WD40_PARTN</name>
<dbReference type="Proteomes" id="UP001196413">
    <property type="component" value="Unassembled WGS sequence"/>
</dbReference>
<evidence type="ECO:0000313" key="2">
    <source>
        <dbReference type="Proteomes" id="UP001196413"/>
    </source>
</evidence>
<proteinExistence type="predicted"/>
<accession>A0AAD5WD40</accession>
<protein>
    <submittedName>
        <fullName evidence="1">Uncharacterized protein</fullName>
    </submittedName>
</protein>
<gene>
    <name evidence="1" type="ORF">KIN20_026480</name>
</gene>
<keyword evidence="2" id="KW-1185">Reference proteome</keyword>